<proteinExistence type="predicted"/>
<reference evidence="1" key="2">
    <citation type="journal article" date="2009" name="PLoS Genet.">
        <title>Phylogenomics of unusual histone H2A Variants in Bdelloid rotifers.</title>
        <authorList>
            <person name="Van Doninck K."/>
            <person name="Mandigo M.L."/>
            <person name="Hur J.H."/>
            <person name="Wang P."/>
            <person name="Guglielmini J."/>
            <person name="Milinkovitch M.C."/>
            <person name="Lane W.S."/>
            <person name="Meselson M."/>
        </authorList>
    </citation>
    <scope>NUCLEOTIDE SEQUENCE</scope>
    <source>
        <strain evidence="1">Avhis-1</strain>
    </source>
</reference>
<accession>B2ZF78</accession>
<name>B2ZF78_ADIVA</name>
<reference evidence="1" key="1">
    <citation type="journal article" date="2009" name="Mol. Biol. Evol.">
        <title>Degenerate tetraploidy was established before bdelloid rotifer families diverged.</title>
        <authorList>
            <person name="Hur J.H."/>
            <person name="Van Doninck K."/>
            <person name="Mandigo M.L."/>
            <person name="Meselson M."/>
        </authorList>
    </citation>
    <scope>NUCLEOTIDE SEQUENCE</scope>
    <source>
        <strain evidence="1">Avhis-1</strain>
    </source>
</reference>
<sequence length="341" mass="38806">MSLYAKEKHSIRSSSSSSLSSSASSLIIHEPYHGRKSLLLSCCGCNRTRQIVTSEDKTKQANLQNGFFKRIQIFKAQKRQSSVRKQQLVTIATNGHLSNETEKLSKDIKESDHIENFQPSIDSRSLADIEIASSVHDDKYHHRNLSMTPKSISTHKRSSIATNLSAYSSQTLLRKLRDKAQVLDEYYQDISTKLAHRPVSSLSSSSSSLRDPSGATPRLFLYHHRSSDSMKKSQRRNYRQLHSAVSSDSSRFDLYDDEDNILRELVRFNNDIDLILSRLEMEGETLPQLQTTDLLLSEEDQIKSSNMNATDDSYFDINPKNNNNQYVLSFISYLLNNIDSS</sequence>
<protein>
    <submittedName>
        <fullName evidence="1">Uncharacterized protein</fullName>
    </submittedName>
</protein>
<dbReference type="AlphaFoldDB" id="B2ZF78"/>
<organism evidence="1">
    <name type="scientific">Adineta vaga</name>
    <name type="common">Rotifer</name>
    <name type="synonym">Callidina vaga</name>
    <dbReference type="NCBI Taxonomy" id="104782"/>
    <lineage>
        <taxon>Eukaryota</taxon>
        <taxon>Metazoa</taxon>
        <taxon>Spiralia</taxon>
        <taxon>Gnathifera</taxon>
        <taxon>Rotifera</taxon>
        <taxon>Eurotatoria</taxon>
        <taxon>Bdelloidea</taxon>
        <taxon>Adinetida</taxon>
        <taxon>Adinetidae</taxon>
        <taxon>Adineta</taxon>
    </lineage>
</organism>
<dbReference type="EMBL" id="EU652315">
    <property type="protein sequence ID" value="ACD37548.1"/>
    <property type="molecule type" value="Genomic_DNA"/>
</dbReference>
<evidence type="ECO:0000313" key="1">
    <source>
        <dbReference type="EMBL" id="ACD37548.1"/>
    </source>
</evidence>